<keyword evidence="1" id="KW-0472">Membrane</keyword>
<dbReference type="InterPro" id="IPR035919">
    <property type="entry name" value="EAL_sf"/>
</dbReference>
<feature type="transmembrane region" description="Helical" evidence="1">
    <location>
        <begin position="247"/>
        <end position="267"/>
    </location>
</feature>
<dbReference type="PANTHER" id="PTHR33121">
    <property type="entry name" value="CYCLIC DI-GMP PHOSPHODIESTERASE PDEF"/>
    <property type="match status" value="1"/>
</dbReference>
<keyword evidence="1" id="KW-0812">Transmembrane</keyword>
<dbReference type="SMART" id="SM00052">
    <property type="entry name" value="EAL"/>
    <property type="match status" value="1"/>
</dbReference>
<sequence length="534" mass="62025">MLNQQLYRKKTRVHQALKWLWLLITIIALVVILLLARHYYHHKQTDDLKITAKEIRLNIDDFMYDLFREIIFLPLHKIDNICPEDLLAEMQKISFDNPYISGLFLANNKQQMICSTVGHFETHSINSNKQSVLLGPFYNTFINKPYFILQKKIGDAYVGIYLLKSVLENQLKPPSSYVGQVILYDLKNNKTLLVFDGHQKKSISPDKYSRMILDQKNQPHIATDKLQSIDDNLVLIQSNQGLVLKKLWFIELLFALLVILISFLFYLQIHRHLSHRFSLKGTLQYALKNKQFFPVYQGIYNTKATKYIGAEVLLRWRTDSGEIIHPDIYIDEAETSGLIVPITLFLIHQAFIECKSFLHHHSYFHLGFNLSKHHFTDSKFSDDLLRLCEEHNINPKQILLELTERSLLNLNDEQINHKIRLLKTKGFSLAVDDYGTGHASISYLQHFPFNYLKIDKIYVQSIGSGAITETLTEAIIQMASKLELAIIAEGVETEKQLEYLTAHEVYLIQGWLFAKAMAIDQFIDLIQEKKSSEI</sequence>
<evidence type="ECO:0000256" key="1">
    <source>
        <dbReference type="SAM" id="Phobius"/>
    </source>
</evidence>
<keyword evidence="1" id="KW-1133">Transmembrane helix</keyword>
<dbReference type="SUPFAM" id="SSF141868">
    <property type="entry name" value="EAL domain-like"/>
    <property type="match status" value="1"/>
</dbReference>
<protein>
    <submittedName>
        <fullName evidence="3">EAL domain-containing protein</fullName>
    </submittedName>
</protein>
<dbReference type="GO" id="GO:0071111">
    <property type="term" value="F:cyclic-guanylate-specific phosphodiesterase activity"/>
    <property type="evidence" value="ECO:0007669"/>
    <property type="project" value="InterPro"/>
</dbReference>
<evidence type="ECO:0000259" key="2">
    <source>
        <dbReference type="PROSITE" id="PS50883"/>
    </source>
</evidence>
<name>A0AAX1EGI0_9GAMM</name>
<accession>A0AAX1EGI0</accession>
<dbReference type="PANTHER" id="PTHR33121:SF79">
    <property type="entry name" value="CYCLIC DI-GMP PHOSPHODIESTERASE PDED-RELATED"/>
    <property type="match status" value="1"/>
</dbReference>
<dbReference type="EMBL" id="CP038254">
    <property type="protein sequence ID" value="QBR84198.1"/>
    <property type="molecule type" value="Genomic_DNA"/>
</dbReference>
<gene>
    <name evidence="3" type="ORF">E3983_07385</name>
</gene>
<dbReference type="InterPro" id="IPR050706">
    <property type="entry name" value="Cyclic-di-GMP_PDE-like"/>
</dbReference>
<reference evidence="3 4" key="1">
    <citation type="submission" date="2019-03" db="EMBL/GenBank/DDBJ databases">
        <title>Diverse conjugative elements silence natural transformation in Legionella species.</title>
        <authorList>
            <person name="Durieux I."/>
            <person name="Ginevra C."/>
            <person name="Attaiech L."/>
            <person name="Picq K."/>
            <person name="Juan P.A."/>
            <person name="Jarraud S."/>
            <person name="Charpentier X."/>
        </authorList>
    </citation>
    <scope>NUCLEOTIDE SEQUENCE [LARGE SCALE GENOMIC DNA]</scope>
    <source>
        <strain evidence="3 4">HL-0427-4011</strain>
    </source>
</reference>
<dbReference type="InterPro" id="IPR001633">
    <property type="entry name" value="EAL_dom"/>
</dbReference>
<evidence type="ECO:0000313" key="3">
    <source>
        <dbReference type="EMBL" id="QBR84198.1"/>
    </source>
</evidence>
<dbReference type="Proteomes" id="UP000295517">
    <property type="component" value="Chromosome"/>
</dbReference>
<dbReference type="PROSITE" id="PS50883">
    <property type="entry name" value="EAL"/>
    <property type="match status" value="1"/>
</dbReference>
<feature type="domain" description="EAL" evidence="2">
    <location>
        <begin position="276"/>
        <end position="530"/>
    </location>
</feature>
<feature type="transmembrane region" description="Helical" evidence="1">
    <location>
        <begin position="20"/>
        <end position="40"/>
    </location>
</feature>
<dbReference type="AlphaFoldDB" id="A0AAX1EGI0"/>
<dbReference type="RefSeq" id="WP_135060438.1">
    <property type="nucleotide sequence ID" value="NZ_CP038254.1"/>
</dbReference>
<proteinExistence type="predicted"/>
<dbReference type="Pfam" id="PF00563">
    <property type="entry name" value="EAL"/>
    <property type="match status" value="1"/>
</dbReference>
<dbReference type="Gene3D" id="3.20.20.450">
    <property type="entry name" value="EAL domain"/>
    <property type="match status" value="1"/>
</dbReference>
<evidence type="ECO:0000313" key="4">
    <source>
        <dbReference type="Proteomes" id="UP000295517"/>
    </source>
</evidence>
<organism evidence="3 4">
    <name type="scientific">Legionella israelensis</name>
    <dbReference type="NCBI Taxonomy" id="454"/>
    <lineage>
        <taxon>Bacteria</taxon>
        <taxon>Pseudomonadati</taxon>
        <taxon>Pseudomonadota</taxon>
        <taxon>Gammaproteobacteria</taxon>
        <taxon>Legionellales</taxon>
        <taxon>Legionellaceae</taxon>
        <taxon>Legionella</taxon>
    </lineage>
</organism>
<dbReference type="CDD" id="cd01948">
    <property type="entry name" value="EAL"/>
    <property type="match status" value="1"/>
</dbReference>